<gene>
    <name evidence="10" type="ORF">WAE58_22605</name>
</gene>
<dbReference type="GO" id="GO:0016787">
    <property type="term" value="F:hydrolase activity"/>
    <property type="evidence" value="ECO:0007669"/>
    <property type="project" value="UniProtKB-KW"/>
</dbReference>
<keyword evidence="5 6" id="KW-0326">Glycosidase</keyword>
<dbReference type="PANTHER" id="PTHR11177">
    <property type="entry name" value="CHITINASE"/>
    <property type="match status" value="1"/>
</dbReference>
<dbReference type="Pfam" id="PF00704">
    <property type="entry name" value="Glyco_hydro_18"/>
    <property type="match status" value="1"/>
</dbReference>
<evidence type="ECO:0000256" key="6">
    <source>
        <dbReference type="RuleBase" id="RU000489"/>
    </source>
</evidence>
<dbReference type="InterPro" id="IPR001579">
    <property type="entry name" value="Glyco_hydro_18_chit_AS"/>
</dbReference>
<dbReference type="PANTHER" id="PTHR11177:SF317">
    <property type="entry name" value="CHITINASE 12-RELATED"/>
    <property type="match status" value="1"/>
</dbReference>
<feature type="chain" id="PRO_5046002307" description="chitinase" evidence="8">
    <location>
        <begin position="25"/>
        <end position="381"/>
    </location>
</feature>
<keyword evidence="3 6" id="KW-0378">Hydrolase</keyword>
<evidence type="ECO:0000313" key="10">
    <source>
        <dbReference type="EMBL" id="MEJ2905255.1"/>
    </source>
</evidence>
<dbReference type="Gene3D" id="3.10.50.10">
    <property type="match status" value="1"/>
</dbReference>
<protein>
    <recommendedName>
        <fullName evidence="2">chitinase</fullName>
        <ecNumber evidence="2">3.2.1.14</ecNumber>
    </recommendedName>
</protein>
<keyword evidence="4" id="KW-0119">Carbohydrate metabolism</keyword>
<dbReference type="EMBL" id="JBBEUB010000010">
    <property type="protein sequence ID" value="MEJ2905255.1"/>
    <property type="molecule type" value="Genomic_DNA"/>
</dbReference>
<evidence type="ECO:0000256" key="4">
    <source>
        <dbReference type="ARBA" id="ARBA00023024"/>
    </source>
</evidence>
<dbReference type="Proteomes" id="UP001378956">
    <property type="component" value="Unassembled WGS sequence"/>
</dbReference>
<dbReference type="EC" id="3.2.1.14" evidence="2"/>
<dbReference type="InterPro" id="IPR029070">
    <property type="entry name" value="Chitinase_insertion_sf"/>
</dbReference>
<evidence type="ECO:0000256" key="8">
    <source>
        <dbReference type="SAM" id="SignalP"/>
    </source>
</evidence>
<comment type="catalytic activity">
    <reaction evidence="1">
        <text>Random endo-hydrolysis of N-acetyl-beta-D-glucosaminide (1-&gt;4)-beta-linkages in chitin and chitodextrins.</text>
        <dbReference type="EC" id="3.2.1.14"/>
    </reaction>
</comment>
<dbReference type="SUPFAM" id="SSF54556">
    <property type="entry name" value="Chitinase insertion domain"/>
    <property type="match status" value="1"/>
</dbReference>
<keyword evidence="4" id="KW-0624">Polysaccharide degradation</keyword>
<dbReference type="InterPro" id="IPR017853">
    <property type="entry name" value="GH"/>
</dbReference>
<reference evidence="10 11" key="1">
    <citation type="submission" date="2024-03" db="EMBL/GenBank/DDBJ databases">
        <title>Sequence of Lycoming College Course Isolates.</title>
        <authorList>
            <person name="Plotts O."/>
            <person name="Newman J."/>
        </authorList>
    </citation>
    <scope>NUCLEOTIDE SEQUENCE [LARGE SCALE GENOMIC DNA]</scope>
    <source>
        <strain evidence="10 11">CJB-3</strain>
    </source>
</reference>
<accession>A0ABU8NSL6</accession>
<dbReference type="CDD" id="cd06548">
    <property type="entry name" value="GH18_chitinase"/>
    <property type="match status" value="1"/>
</dbReference>
<dbReference type="InterPro" id="IPR011583">
    <property type="entry name" value="Chitinase_II/V-like_cat"/>
</dbReference>
<dbReference type="InterPro" id="IPR001223">
    <property type="entry name" value="Glyco_hydro18_cat"/>
</dbReference>
<comment type="similarity">
    <text evidence="7">Belongs to the glycosyl hydrolase 18 family.</text>
</comment>
<evidence type="ECO:0000256" key="1">
    <source>
        <dbReference type="ARBA" id="ARBA00000822"/>
    </source>
</evidence>
<proteinExistence type="inferred from homology"/>
<dbReference type="SUPFAM" id="SSF51445">
    <property type="entry name" value="(Trans)glycosidases"/>
    <property type="match status" value="1"/>
</dbReference>
<feature type="signal peptide" evidence="8">
    <location>
        <begin position="1"/>
        <end position="24"/>
    </location>
</feature>
<feature type="domain" description="GH18" evidence="9">
    <location>
        <begin position="33"/>
        <end position="380"/>
    </location>
</feature>
<dbReference type="PROSITE" id="PS51910">
    <property type="entry name" value="GH18_2"/>
    <property type="match status" value="1"/>
</dbReference>
<evidence type="ECO:0000256" key="3">
    <source>
        <dbReference type="ARBA" id="ARBA00022801"/>
    </source>
</evidence>
<dbReference type="InterPro" id="IPR050314">
    <property type="entry name" value="Glycosyl_Hydrlase_18"/>
</dbReference>
<dbReference type="PROSITE" id="PS01095">
    <property type="entry name" value="GH18_1"/>
    <property type="match status" value="1"/>
</dbReference>
<name>A0ABU8NSL6_9SPHI</name>
<evidence type="ECO:0000256" key="5">
    <source>
        <dbReference type="ARBA" id="ARBA00023295"/>
    </source>
</evidence>
<keyword evidence="8" id="KW-0732">Signal</keyword>
<keyword evidence="11" id="KW-1185">Reference proteome</keyword>
<evidence type="ECO:0000256" key="7">
    <source>
        <dbReference type="RuleBase" id="RU004453"/>
    </source>
</evidence>
<dbReference type="SMART" id="SM00636">
    <property type="entry name" value="Glyco_18"/>
    <property type="match status" value="1"/>
</dbReference>
<evidence type="ECO:0000259" key="9">
    <source>
        <dbReference type="PROSITE" id="PS51910"/>
    </source>
</evidence>
<keyword evidence="4" id="KW-0146">Chitin degradation</keyword>
<organism evidence="10 11">
    <name type="scientific">Pedobacter panaciterrae</name>
    <dbReference type="NCBI Taxonomy" id="363849"/>
    <lineage>
        <taxon>Bacteria</taxon>
        <taxon>Pseudomonadati</taxon>
        <taxon>Bacteroidota</taxon>
        <taxon>Sphingobacteriia</taxon>
        <taxon>Sphingobacteriales</taxon>
        <taxon>Sphingobacteriaceae</taxon>
        <taxon>Pedobacter</taxon>
    </lineage>
</organism>
<comment type="caution">
    <text evidence="10">The sequence shown here is derived from an EMBL/GenBank/DDBJ whole genome shotgun (WGS) entry which is preliminary data.</text>
</comment>
<dbReference type="Gene3D" id="3.20.20.80">
    <property type="entry name" value="Glycosidases"/>
    <property type="match status" value="1"/>
</dbReference>
<evidence type="ECO:0000256" key="2">
    <source>
        <dbReference type="ARBA" id="ARBA00012729"/>
    </source>
</evidence>
<dbReference type="RefSeq" id="WP_288883911.1">
    <property type="nucleotide sequence ID" value="NZ_CBFGNQ010000041.1"/>
</dbReference>
<sequence length="381" mass="42668">MKKYLKFSVCGLTTILLLVTNAFSQSDSVKSKPVIIGYVAGFRGLINTDKIAAQKLTHINYAFVNVKGNSAFLGNLKTDTVNFRKLNLLKQKNPDLKIFISIGGWAWSENFSDAVLTDSSRAEFAQSSVDIIRKYNLDGVDIDWEYPARPGEEGNVYRPEDKQNFTLMFQAIRKELDVLQKETGQKKLLSTAVGGFTDFLNTSEMGKAQQYLDYVNLMTYDLYTGGGTASHHANLYDSKKIASNSSADKTIKAFIAAGVPANKLVMGIAFYGRNFKIDESGKKGLGDKVVSGQFGKGYTLLKDSLINKNGYKRFVDKGAKAPYLFNEKNKTFITYEDEQSVKNKCKYVKEHGLAGVMFWEYSSDPKEYLLDEINKRLANRL</sequence>
<evidence type="ECO:0000313" key="11">
    <source>
        <dbReference type="Proteomes" id="UP001378956"/>
    </source>
</evidence>